<dbReference type="InterPro" id="IPR057059">
    <property type="entry name" value="LTI65/LTI78_PGEED"/>
</dbReference>
<proteinExistence type="predicted"/>
<evidence type="ECO:0000313" key="4">
    <source>
        <dbReference type="EMBL" id="KAF2315624.1"/>
    </source>
</evidence>
<protein>
    <submittedName>
        <fullName evidence="4">Uncharacterized protein</fullName>
    </submittedName>
</protein>
<dbReference type="PANTHER" id="PTHR33836">
    <property type="entry name" value="LOW-TEMPERATURE-INDUCED 65 KDA PROTEIN-RELATED"/>
    <property type="match status" value="1"/>
</dbReference>
<evidence type="ECO:0000256" key="1">
    <source>
        <dbReference type="SAM" id="MobiDB-lite"/>
    </source>
</evidence>
<dbReference type="GO" id="GO:0006950">
    <property type="term" value="P:response to stress"/>
    <property type="evidence" value="ECO:0007669"/>
    <property type="project" value="TreeGrafter"/>
</dbReference>
<feature type="compositionally biased region" description="Basic and acidic residues" evidence="1">
    <location>
        <begin position="112"/>
        <end position="133"/>
    </location>
</feature>
<feature type="compositionally biased region" description="Basic and acidic residues" evidence="1">
    <location>
        <begin position="25"/>
        <end position="37"/>
    </location>
</feature>
<feature type="domain" description="LTI65/LTI78 N-terminal" evidence="3">
    <location>
        <begin position="30"/>
        <end position="93"/>
    </location>
</feature>
<feature type="region of interest" description="Disordered" evidence="1">
    <location>
        <begin position="1"/>
        <end position="152"/>
    </location>
</feature>
<feature type="compositionally biased region" description="Basic and acidic residues" evidence="1">
    <location>
        <begin position="64"/>
        <end position="82"/>
    </location>
</feature>
<dbReference type="AlphaFoldDB" id="A0A6A6MQY3"/>
<name>A0A6A6MQY3_HEVBR</name>
<reference evidence="4 5" key="1">
    <citation type="journal article" date="2020" name="Mol. Plant">
        <title>The Chromosome-Based Rubber Tree Genome Provides New Insights into Spurge Genome Evolution and Rubber Biosynthesis.</title>
        <authorList>
            <person name="Liu J."/>
            <person name="Shi C."/>
            <person name="Shi C.C."/>
            <person name="Li W."/>
            <person name="Zhang Q.J."/>
            <person name="Zhang Y."/>
            <person name="Li K."/>
            <person name="Lu H.F."/>
            <person name="Shi C."/>
            <person name="Zhu S.T."/>
            <person name="Xiao Z.Y."/>
            <person name="Nan H."/>
            <person name="Yue Y."/>
            <person name="Zhu X.G."/>
            <person name="Wu Y."/>
            <person name="Hong X.N."/>
            <person name="Fan G.Y."/>
            <person name="Tong Y."/>
            <person name="Zhang D."/>
            <person name="Mao C.L."/>
            <person name="Liu Y.L."/>
            <person name="Hao S.J."/>
            <person name="Liu W.Q."/>
            <person name="Lv M.Q."/>
            <person name="Zhang H.B."/>
            <person name="Liu Y."/>
            <person name="Hu-Tang G.R."/>
            <person name="Wang J.P."/>
            <person name="Wang J.H."/>
            <person name="Sun Y.H."/>
            <person name="Ni S.B."/>
            <person name="Chen W.B."/>
            <person name="Zhang X.C."/>
            <person name="Jiao Y.N."/>
            <person name="Eichler E.E."/>
            <person name="Li G.H."/>
            <person name="Liu X."/>
            <person name="Gao L.Z."/>
        </authorList>
    </citation>
    <scope>NUCLEOTIDE SEQUENCE [LARGE SCALE GENOMIC DNA]</scope>
    <source>
        <strain evidence="5">cv. GT1</strain>
        <tissue evidence="4">Leaf</tissue>
    </source>
</reference>
<feature type="compositionally biased region" description="Basic residues" evidence="1">
    <location>
        <begin position="38"/>
        <end position="58"/>
    </location>
</feature>
<keyword evidence="5" id="KW-1185">Reference proteome</keyword>
<feature type="compositionally biased region" description="Basic and acidic residues" evidence="1">
    <location>
        <begin position="1"/>
        <end position="17"/>
    </location>
</feature>
<organism evidence="4 5">
    <name type="scientific">Hevea brasiliensis</name>
    <name type="common">Para rubber tree</name>
    <name type="synonym">Siphonia brasiliensis</name>
    <dbReference type="NCBI Taxonomy" id="3981"/>
    <lineage>
        <taxon>Eukaryota</taxon>
        <taxon>Viridiplantae</taxon>
        <taxon>Streptophyta</taxon>
        <taxon>Embryophyta</taxon>
        <taxon>Tracheophyta</taxon>
        <taxon>Spermatophyta</taxon>
        <taxon>Magnoliopsida</taxon>
        <taxon>eudicotyledons</taxon>
        <taxon>Gunneridae</taxon>
        <taxon>Pentapetalae</taxon>
        <taxon>rosids</taxon>
        <taxon>fabids</taxon>
        <taxon>Malpighiales</taxon>
        <taxon>Euphorbiaceae</taxon>
        <taxon>Crotonoideae</taxon>
        <taxon>Micrandreae</taxon>
        <taxon>Hevea</taxon>
    </lineage>
</organism>
<dbReference type="GO" id="GO:0009737">
    <property type="term" value="P:response to abscisic acid"/>
    <property type="evidence" value="ECO:0007669"/>
    <property type="project" value="InterPro"/>
</dbReference>
<feature type="domain" description="LTI65/LTI78 PGEED repeat" evidence="2">
    <location>
        <begin position="261"/>
        <end position="291"/>
    </location>
</feature>
<dbReference type="Proteomes" id="UP000467840">
    <property type="component" value="Chromosome 15"/>
</dbReference>
<evidence type="ECO:0000313" key="5">
    <source>
        <dbReference type="Proteomes" id="UP000467840"/>
    </source>
</evidence>
<sequence>MDSQMERPHGHRYEQEPHNAGLHAAEGENEHRQEKSVLKKVKAKARKIKHTLKLHGHGHNYDQNLHREGHIPDDHDLDKEDDKNEEFDDPEVRNGGGGSSGEEVGVTPILRSFDKMNLSDEPKPVNEENLPTRKHDHSIFPTGSHDQFSPEPTPPIPITSKKTLDWFPRLLPGNPKISIVMIRLGYEEKDDAKEREMHQRQDKAKAASPMEYGKRIVTNVAERLSPAYEKVAETGSTVMSKVHGTRAGTGFEVERKANKQDRRVSVKDYVAEKLKPGEEDGALSELISEALHKKKRGEEAIGKYGREFWRTCGSKFCARSWECYGG</sequence>
<dbReference type="EMBL" id="JAAGAX010000005">
    <property type="protein sequence ID" value="KAF2315624.1"/>
    <property type="molecule type" value="Genomic_DNA"/>
</dbReference>
<dbReference type="PANTHER" id="PTHR33836:SF1">
    <property type="entry name" value="LOW-TEMPERATURE-INDUCED 65 KDA PROTEIN-RELATED"/>
    <property type="match status" value="1"/>
</dbReference>
<evidence type="ECO:0000259" key="2">
    <source>
        <dbReference type="Pfam" id="PF23399"/>
    </source>
</evidence>
<accession>A0A6A6MQY3</accession>
<dbReference type="InterPro" id="IPR056605">
    <property type="entry name" value="LTI65_LTI78_N"/>
</dbReference>
<dbReference type="Pfam" id="PF23399">
    <property type="entry name" value="LTI65_PGEED"/>
    <property type="match status" value="1"/>
</dbReference>
<gene>
    <name evidence="4" type="ORF">GH714_040138</name>
</gene>
<dbReference type="Pfam" id="PF23403">
    <property type="entry name" value="LTI65_LTI78_N"/>
    <property type="match status" value="1"/>
</dbReference>
<evidence type="ECO:0000259" key="3">
    <source>
        <dbReference type="Pfam" id="PF23403"/>
    </source>
</evidence>
<dbReference type="InterPro" id="IPR037491">
    <property type="entry name" value="LTI78/LTI65"/>
</dbReference>
<comment type="caution">
    <text evidence="4">The sequence shown here is derived from an EMBL/GenBank/DDBJ whole genome shotgun (WGS) entry which is preliminary data.</text>
</comment>